<name>A0A9P8L2P4_9PEZI</name>
<evidence type="ECO:0000259" key="7">
    <source>
        <dbReference type="Pfam" id="PF20667"/>
    </source>
</evidence>
<comment type="similarity">
    <text evidence="1">Belongs to the SEC10 family.</text>
</comment>
<evidence type="ECO:0000256" key="2">
    <source>
        <dbReference type="ARBA" id="ARBA00022448"/>
    </source>
</evidence>
<dbReference type="GO" id="GO:0006887">
    <property type="term" value="P:exocytosis"/>
    <property type="evidence" value="ECO:0007669"/>
    <property type="project" value="UniProtKB-KW"/>
</dbReference>
<evidence type="ECO:0000256" key="1">
    <source>
        <dbReference type="ARBA" id="ARBA00006572"/>
    </source>
</evidence>
<feature type="domain" description="Exocyst complex component Sec10 N-terminal" evidence="7">
    <location>
        <begin position="148"/>
        <end position="273"/>
    </location>
</feature>
<feature type="domain" description="Exocyst complex component Sec10-like alpha-helical bundle" evidence="6">
    <location>
        <begin position="282"/>
        <end position="360"/>
    </location>
</feature>
<organism evidence="8 9">
    <name type="scientific">Trichoglossum hirsutum</name>
    <dbReference type="NCBI Taxonomy" id="265104"/>
    <lineage>
        <taxon>Eukaryota</taxon>
        <taxon>Fungi</taxon>
        <taxon>Dikarya</taxon>
        <taxon>Ascomycota</taxon>
        <taxon>Pezizomycotina</taxon>
        <taxon>Geoglossomycetes</taxon>
        <taxon>Geoglossales</taxon>
        <taxon>Geoglossaceae</taxon>
        <taxon>Trichoglossum</taxon>
    </lineage>
</organism>
<dbReference type="EMBL" id="JAGHQM010002108">
    <property type="protein sequence ID" value="KAH0551264.1"/>
    <property type="molecule type" value="Genomic_DNA"/>
</dbReference>
<evidence type="ECO:0008006" key="10">
    <source>
        <dbReference type="Google" id="ProtNLM"/>
    </source>
</evidence>
<feature type="compositionally biased region" description="Polar residues" evidence="5">
    <location>
        <begin position="1"/>
        <end position="14"/>
    </location>
</feature>
<feature type="compositionally biased region" description="Polar residues" evidence="5">
    <location>
        <begin position="302"/>
        <end position="311"/>
    </location>
</feature>
<evidence type="ECO:0000256" key="5">
    <source>
        <dbReference type="SAM" id="MobiDB-lite"/>
    </source>
</evidence>
<keyword evidence="4" id="KW-0175">Coiled coil</keyword>
<dbReference type="InterPro" id="IPR048625">
    <property type="entry name" value="Sec10_N"/>
</dbReference>
<reference evidence="8" key="1">
    <citation type="submission" date="2021-03" db="EMBL/GenBank/DDBJ databases">
        <title>Comparative genomics and phylogenomic investigation of the class Geoglossomycetes provide insights into ecological specialization and systematics.</title>
        <authorList>
            <person name="Melie T."/>
            <person name="Pirro S."/>
            <person name="Miller A.N."/>
            <person name="Quandt A."/>
        </authorList>
    </citation>
    <scope>NUCLEOTIDE SEQUENCE</scope>
    <source>
        <strain evidence="8">CAQ_001_2017</strain>
    </source>
</reference>
<evidence type="ECO:0000259" key="6">
    <source>
        <dbReference type="Pfam" id="PF07393"/>
    </source>
</evidence>
<evidence type="ECO:0000256" key="3">
    <source>
        <dbReference type="ARBA" id="ARBA00022483"/>
    </source>
</evidence>
<evidence type="ECO:0000256" key="4">
    <source>
        <dbReference type="ARBA" id="ARBA00023054"/>
    </source>
</evidence>
<dbReference type="Pfam" id="PF07393">
    <property type="entry name" value="Sec10_HB"/>
    <property type="match status" value="1"/>
</dbReference>
<dbReference type="InterPro" id="IPR009976">
    <property type="entry name" value="Sec10-like"/>
</dbReference>
<accession>A0A9P8L2P4</accession>
<feature type="region of interest" description="Disordered" evidence="5">
    <location>
        <begin position="297"/>
        <end position="326"/>
    </location>
</feature>
<protein>
    <recommendedName>
        <fullName evidence="10">Exocyst complex component Sec10</fullName>
    </recommendedName>
</protein>
<sequence length="367" mass="40390">MGGTVATVTQSLNDDASKPAAISSPWMGRKELKPHNSPKYTCNPTAVSSPQEPYTIRGCENHTGSSSSRRSGICQDQIDFHHKQTAAEIAFLTSWALTMGSIFPKGPSFTLETFSDKDFIVKDFVESLSDSAIPVNRRSAPSVAAFDPKPLIRAFEHALSRLASLSDDLQDRETELLGSVRRAEIQHAQTLESLGKKLDQTIDSFQTLDISLNSVSASDSGSDGGGQVAVKIGEKLEELDRQRRRAQDAKFLMQCWLEASERGQLSSLEEIRKQGGGEGKVRCAVIARQLMRISQRLDPGSWGQTNGNGRSANGADSPRGARGGGYNTKELIEKFSETLEKDLLKQFDHFYRRQNFEAMRVSSTRTE</sequence>
<keyword evidence="3" id="KW-0268">Exocytosis</keyword>
<dbReference type="Pfam" id="PF20667">
    <property type="entry name" value="Sec10_N"/>
    <property type="match status" value="1"/>
</dbReference>
<gene>
    <name evidence="8" type="ORF">GP486_007448</name>
</gene>
<comment type="caution">
    <text evidence="8">The sequence shown here is derived from an EMBL/GenBank/DDBJ whole genome shotgun (WGS) entry which is preliminary data.</text>
</comment>
<dbReference type="GO" id="GO:0000145">
    <property type="term" value="C:exocyst"/>
    <property type="evidence" value="ECO:0007669"/>
    <property type="project" value="TreeGrafter"/>
</dbReference>
<feature type="region of interest" description="Disordered" evidence="5">
    <location>
        <begin position="1"/>
        <end position="51"/>
    </location>
</feature>
<keyword evidence="2" id="KW-0813">Transport</keyword>
<proteinExistence type="inferred from homology"/>
<dbReference type="PANTHER" id="PTHR12100">
    <property type="entry name" value="SEC10"/>
    <property type="match status" value="1"/>
</dbReference>
<keyword evidence="9" id="KW-1185">Reference proteome</keyword>
<evidence type="ECO:0000313" key="8">
    <source>
        <dbReference type="EMBL" id="KAH0551264.1"/>
    </source>
</evidence>
<dbReference type="Proteomes" id="UP000750711">
    <property type="component" value="Unassembled WGS sequence"/>
</dbReference>
<dbReference type="AlphaFoldDB" id="A0A9P8L2P4"/>
<evidence type="ECO:0000313" key="9">
    <source>
        <dbReference type="Proteomes" id="UP000750711"/>
    </source>
</evidence>
<dbReference type="PANTHER" id="PTHR12100:SF0">
    <property type="entry name" value="EXOCYST COMPLEX COMPONENT 5"/>
    <property type="match status" value="1"/>
</dbReference>
<dbReference type="GO" id="GO:0006893">
    <property type="term" value="P:Golgi to plasma membrane transport"/>
    <property type="evidence" value="ECO:0007669"/>
    <property type="project" value="TreeGrafter"/>
</dbReference>
<feature type="compositionally biased region" description="Polar residues" evidence="5">
    <location>
        <begin position="38"/>
        <end position="51"/>
    </location>
</feature>
<dbReference type="InterPro" id="IPR048627">
    <property type="entry name" value="Sec10_HB"/>
</dbReference>